<comment type="similarity">
    <text evidence="1">Belongs to the short-chain dehydrogenases/reductases (SDR) family.</text>
</comment>
<organism evidence="3 4">
    <name type="scientific">Candidatus Agrococcus pullicola</name>
    <dbReference type="NCBI Taxonomy" id="2838429"/>
    <lineage>
        <taxon>Bacteria</taxon>
        <taxon>Bacillati</taxon>
        <taxon>Actinomycetota</taxon>
        <taxon>Actinomycetes</taxon>
        <taxon>Micrococcales</taxon>
        <taxon>Microbacteriaceae</taxon>
        <taxon>Agrococcus</taxon>
    </lineage>
</organism>
<evidence type="ECO:0000256" key="2">
    <source>
        <dbReference type="ARBA" id="ARBA00023002"/>
    </source>
</evidence>
<reference evidence="3" key="1">
    <citation type="journal article" date="2021" name="PeerJ">
        <title>Extensive microbial diversity within the chicken gut microbiome revealed by metagenomics and culture.</title>
        <authorList>
            <person name="Gilroy R."/>
            <person name="Ravi A."/>
            <person name="Getino M."/>
            <person name="Pursley I."/>
            <person name="Horton D.L."/>
            <person name="Alikhan N.F."/>
            <person name="Baker D."/>
            <person name="Gharbi K."/>
            <person name="Hall N."/>
            <person name="Watson M."/>
            <person name="Adriaenssens E.M."/>
            <person name="Foster-Nyarko E."/>
            <person name="Jarju S."/>
            <person name="Secka A."/>
            <person name="Antonio M."/>
            <person name="Oren A."/>
            <person name="Chaudhuri R.R."/>
            <person name="La Ragione R."/>
            <person name="Hildebrand F."/>
            <person name="Pallen M.J."/>
        </authorList>
    </citation>
    <scope>NUCLEOTIDE SEQUENCE</scope>
    <source>
        <strain evidence="3">ChiGjej1B1-98</strain>
    </source>
</reference>
<dbReference type="SUPFAM" id="SSF51735">
    <property type="entry name" value="NAD(P)-binding Rossmann-fold domains"/>
    <property type="match status" value="1"/>
</dbReference>
<dbReference type="CDD" id="cd05233">
    <property type="entry name" value="SDR_c"/>
    <property type="match status" value="1"/>
</dbReference>
<evidence type="ECO:0000313" key="3">
    <source>
        <dbReference type="EMBL" id="HIY66626.1"/>
    </source>
</evidence>
<protein>
    <submittedName>
        <fullName evidence="3">Glucose 1-dehydrogenase</fullName>
        <ecNumber evidence="3">1.1.1.47</ecNumber>
    </submittedName>
</protein>
<dbReference type="InterPro" id="IPR036291">
    <property type="entry name" value="NAD(P)-bd_dom_sf"/>
</dbReference>
<sequence length="247" mass="25682">MATAIVTGATSGLGIDIARRLADDGFEVIVTGRNADRGTAVADSIGEAAHFVQADLTEDGAADRVVEAALSATGRVDVLVNNAGMDYNAPLEQAPVNEIRHLYETNGLAPVVMAQAAARQMIEQGEGGAIINITSRLASIGVPEMSVYSSSKGILRSFTTAAAVEWSPHRIRVNSVAPGMARTEMFSEWLGTFDDPAAKEREVSEAIPLGRVAEPADVAHAVSYLASPGAAYITGANIPVDGGYTAK</sequence>
<proteinExistence type="inferred from homology"/>
<dbReference type="NCBIfam" id="NF005559">
    <property type="entry name" value="PRK07231.1"/>
    <property type="match status" value="1"/>
</dbReference>
<reference evidence="3" key="2">
    <citation type="submission" date="2021-04" db="EMBL/GenBank/DDBJ databases">
        <authorList>
            <person name="Gilroy R."/>
        </authorList>
    </citation>
    <scope>NUCLEOTIDE SEQUENCE</scope>
    <source>
        <strain evidence="3">ChiGjej1B1-98</strain>
    </source>
</reference>
<dbReference type="EC" id="1.1.1.47" evidence="3"/>
<evidence type="ECO:0000256" key="1">
    <source>
        <dbReference type="ARBA" id="ARBA00006484"/>
    </source>
</evidence>
<dbReference type="PANTHER" id="PTHR43639">
    <property type="entry name" value="OXIDOREDUCTASE, SHORT-CHAIN DEHYDROGENASE/REDUCTASE FAMILY (AFU_ORTHOLOGUE AFUA_5G02870)"/>
    <property type="match status" value="1"/>
</dbReference>
<comment type="caution">
    <text evidence="3">The sequence shown here is derived from an EMBL/GenBank/DDBJ whole genome shotgun (WGS) entry which is preliminary data.</text>
</comment>
<name>A0A9D1YZ59_9MICO</name>
<dbReference type="Gene3D" id="3.40.50.720">
    <property type="entry name" value="NAD(P)-binding Rossmann-like Domain"/>
    <property type="match status" value="1"/>
</dbReference>
<dbReference type="PRINTS" id="PR00080">
    <property type="entry name" value="SDRFAMILY"/>
</dbReference>
<dbReference type="PRINTS" id="PR00081">
    <property type="entry name" value="GDHRDH"/>
</dbReference>
<evidence type="ECO:0000313" key="4">
    <source>
        <dbReference type="Proteomes" id="UP000824005"/>
    </source>
</evidence>
<dbReference type="Proteomes" id="UP000824005">
    <property type="component" value="Unassembled WGS sequence"/>
</dbReference>
<dbReference type="Pfam" id="PF13561">
    <property type="entry name" value="adh_short_C2"/>
    <property type="match status" value="1"/>
</dbReference>
<gene>
    <name evidence="3" type="ORF">H9830_10155</name>
</gene>
<dbReference type="EMBL" id="DXDC01000309">
    <property type="protein sequence ID" value="HIY66626.1"/>
    <property type="molecule type" value="Genomic_DNA"/>
</dbReference>
<dbReference type="AlphaFoldDB" id="A0A9D1YZ59"/>
<keyword evidence="2 3" id="KW-0560">Oxidoreductase</keyword>
<dbReference type="GO" id="GO:0047936">
    <property type="term" value="F:glucose 1-dehydrogenase [NAD(P)+] activity"/>
    <property type="evidence" value="ECO:0007669"/>
    <property type="project" value="UniProtKB-EC"/>
</dbReference>
<dbReference type="FunFam" id="3.40.50.720:FF:000084">
    <property type="entry name" value="Short-chain dehydrogenase reductase"/>
    <property type="match status" value="1"/>
</dbReference>
<dbReference type="InterPro" id="IPR002347">
    <property type="entry name" value="SDR_fam"/>
</dbReference>
<accession>A0A9D1YZ59</accession>
<dbReference type="PANTHER" id="PTHR43639:SF1">
    <property type="entry name" value="SHORT-CHAIN DEHYDROGENASE_REDUCTASE FAMILY PROTEIN"/>
    <property type="match status" value="1"/>
</dbReference>